<proteinExistence type="predicted"/>
<dbReference type="RefSeq" id="WP_189122096.1">
    <property type="nucleotide sequence ID" value="NZ_BMNH01000001.1"/>
</dbReference>
<dbReference type="SUPFAM" id="SSF56784">
    <property type="entry name" value="HAD-like"/>
    <property type="match status" value="1"/>
</dbReference>
<organism evidence="1 2">
    <name type="scientific">Nonomuraea cavernae</name>
    <dbReference type="NCBI Taxonomy" id="2045107"/>
    <lineage>
        <taxon>Bacteria</taxon>
        <taxon>Bacillati</taxon>
        <taxon>Actinomycetota</taxon>
        <taxon>Actinomycetes</taxon>
        <taxon>Streptosporangiales</taxon>
        <taxon>Streptosporangiaceae</taxon>
        <taxon>Nonomuraea</taxon>
    </lineage>
</organism>
<keyword evidence="2" id="KW-1185">Reference proteome</keyword>
<dbReference type="InterPro" id="IPR036412">
    <property type="entry name" value="HAD-like_sf"/>
</dbReference>
<sequence length="236" mass="25843">MYEAVLFDMDGVIVDTEHSVTEFWQRLARSEGFSIAPDDLERHVYGHRADHTLRELFPGISPDRYGEVYQRLRENQESLRYTAIPGVLRLLAELSDARVPVALVTGAQDWKAAEVLGQLDLADTFDVLICADDVALGKPHPACYQLAAERLSAAIGDCLVFEDAISGVTSAVTAGAACVALAAPHRAAQVIEAGASTVVRDFERISFDPYEHLLRVGGQTGFPFTTARESRRLRAN</sequence>
<comment type="caution">
    <text evidence="1">The sequence shown here is derived from an EMBL/GenBank/DDBJ whole genome shotgun (WGS) entry which is preliminary data.</text>
</comment>
<dbReference type="PANTHER" id="PTHR43481">
    <property type="entry name" value="FRUCTOSE-1-PHOSPHATE PHOSPHATASE"/>
    <property type="match status" value="1"/>
</dbReference>
<dbReference type="Pfam" id="PF00702">
    <property type="entry name" value="Hydrolase"/>
    <property type="match status" value="1"/>
</dbReference>
<reference evidence="1" key="1">
    <citation type="journal article" date="2014" name="Int. J. Syst. Evol. Microbiol.">
        <title>Complete genome sequence of Corynebacterium casei LMG S-19264T (=DSM 44701T), isolated from a smear-ripened cheese.</title>
        <authorList>
            <consortium name="US DOE Joint Genome Institute (JGI-PGF)"/>
            <person name="Walter F."/>
            <person name="Albersmeier A."/>
            <person name="Kalinowski J."/>
            <person name="Ruckert C."/>
        </authorList>
    </citation>
    <scope>NUCLEOTIDE SEQUENCE</scope>
    <source>
        <strain evidence="1">CGMCC 4.7368</strain>
    </source>
</reference>
<dbReference type="GO" id="GO:0050308">
    <property type="term" value="F:sugar-phosphatase activity"/>
    <property type="evidence" value="ECO:0007669"/>
    <property type="project" value="TreeGrafter"/>
</dbReference>
<dbReference type="Gene3D" id="1.10.150.240">
    <property type="entry name" value="Putative phosphatase, domain 2"/>
    <property type="match status" value="1"/>
</dbReference>
<keyword evidence="1" id="KW-0378">Hydrolase</keyword>
<protein>
    <submittedName>
        <fullName evidence="1">Hydrolase</fullName>
    </submittedName>
</protein>
<evidence type="ECO:0000313" key="1">
    <source>
        <dbReference type="EMBL" id="GGO61246.1"/>
    </source>
</evidence>
<dbReference type="SFLD" id="SFLDS00003">
    <property type="entry name" value="Haloacid_Dehalogenase"/>
    <property type="match status" value="1"/>
</dbReference>
<dbReference type="InterPro" id="IPR023214">
    <property type="entry name" value="HAD_sf"/>
</dbReference>
<dbReference type="EMBL" id="BMNH01000001">
    <property type="protein sequence ID" value="GGO61246.1"/>
    <property type="molecule type" value="Genomic_DNA"/>
</dbReference>
<dbReference type="PRINTS" id="PR00413">
    <property type="entry name" value="HADHALOGNASE"/>
</dbReference>
<name>A0A918DEZ6_9ACTN</name>
<dbReference type="SFLD" id="SFLDG01135">
    <property type="entry name" value="C1.5.6:_HAD__Beta-PGM__Phospha"/>
    <property type="match status" value="1"/>
</dbReference>
<dbReference type="NCBIfam" id="TIGR01509">
    <property type="entry name" value="HAD-SF-IA-v3"/>
    <property type="match status" value="1"/>
</dbReference>
<dbReference type="Gene3D" id="3.40.50.1000">
    <property type="entry name" value="HAD superfamily/HAD-like"/>
    <property type="match status" value="1"/>
</dbReference>
<accession>A0A918DEZ6</accession>
<gene>
    <name evidence="1" type="ORF">GCM10012289_03020</name>
</gene>
<dbReference type="PANTHER" id="PTHR43481:SF4">
    <property type="entry name" value="GLYCEROL-1-PHOSPHATE PHOSPHOHYDROLASE 1-RELATED"/>
    <property type="match status" value="1"/>
</dbReference>
<evidence type="ECO:0000313" key="2">
    <source>
        <dbReference type="Proteomes" id="UP000646523"/>
    </source>
</evidence>
<dbReference type="InterPro" id="IPR023198">
    <property type="entry name" value="PGP-like_dom2"/>
</dbReference>
<dbReference type="Proteomes" id="UP000646523">
    <property type="component" value="Unassembled WGS sequence"/>
</dbReference>
<dbReference type="SFLD" id="SFLDG01129">
    <property type="entry name" value="C1.5:_HAD__Beta-PGM__Phosphata"/>
    <property type="match status" value="1"/>
</dbReference>
<dbReference type="AlphaFoldDB" id="A0A918DEZ6"/>
<dbReference type="InterPro" id="IPR006439">
    <property type="entry name" value="HAD-SF_hydro_IA"/>
</dbReference>
<reference evidence="1" key="2">
    <citation type="submission" date="2020-09" db="EMBL/GenBank/DDBJ databases">
        <authorList>
            <person name="Sun Q."/>
            <person name="Zhou Y."/>
        </authorList>
    </citation>
    <scope>NUCLEOTIDE SEQUENCE</scope>
    <source>
        <strain evidence="1">CGMCC 4.7368</strain>
    </source>
</reference>
<dbReference type="InterPro" id="IPR051806">
    <property type="entry name" value="HAD-like_SPP"/>
</dbReference>